<keyword evidence="3" id="KW-0804">Transcription</keyword>
<dbReference type="GO" id="GO:0000976">
    <property type="term" value="F:transcription cis-regulatory region binding"/>
    <property type="evidence" value="ECO:0007669"/>
    <property type="project" value="TreeGrafter"/>
</dbReference>
<dbReference type="AlphaFoldDB" id="A0A918P9K0"/>
<comment type="caution">
    <text evidence="7">The sequence shown here is derived from an EMBL/GenBank/DDBJ whole genome shotgun (WGS) entry which is preliminary data.</text>
</comment>
<evidence type="ECO:0000256" key="5">
    <source>
        <dbReference type="SAM" id="MobiDB-lite"/>
    </source>
</evidence>
<dbReference type="InterPro" id="IPR001647">
    <property type="entry name" value="HTH_TetR"/>
</dbReference>
<dbReference type="InterPro" id="IPR050109">
    <property type="entry name" value="HTH-type_TetR-like_transc_reg"/>
</dbReference>
<dbReference type="PANTHER" id="PTHR30055:SF234">
    <property type="entry name" value="HTH-TYPE TRANSCRIPTIONAL REGULATOR BETI"/>
    <property type="match status" value="1"/>
</dbReference>
<evidence type="ECO:0000256" key="1">
    <source>
        <dbReference type="ARBA" id="ARBA00023015"/>
    </source>
</evidence>
<feature type="DNA-binding region" description="H-T-H motif" evidence="4">
    <location>
        <begin position="59"/>
        <end position="78"/>
    </location>
</feature>
<evidence type="ECO:0000256" key="2">
    <source>
        <dbReference type="ARBA" id="ARBA00023125"/>
    </source>
</evidence>
<dbReference type="PRINTS" id="PR00455">
    <property type="entry name" value="HTHTETR"/>
</dbReference>
<dbReference type="GO" id="GO:0003700">
    <property type="term" value="F:DNA-binding transcription factor activity"/>
    <property type="evidence" value="ECO:0007669"/>
    <property type="project" value="TreeGrafter"/>
</dbReference>
<evidence type="ECO:0000259" key="6">
    <source>
        <dbReference type="PROSITE" id="PS50977"/>
    </source>
</evidence>
<proteinExistence type="predicted"/>
<dbReference type="Gene3D" id="1.10.10.60">
    <property type="entry name" value="Homeodomain-like"/>
    <property type="match status" value="1"/>
</dbReference>
<dbReference type="PANTHER" id="PTHR30055">
    <property type="entry name" value="HTH-TYPE TRANSCRIPTIONAL REGULATOR RUTR"/>
    <property type="match status" value="1"/>
</dbReference>
<reference evidence="7" key="1">
    <citation type="journal article" date="2014" name="Int. J. Syst. Evol. Microbiol.">
        <title>Complete genome sequence of Corynebacterium casei LMG S-19264T (=DSM 44701T), isolated from a smear-ripened cheese.</title>
        <authorList>
            <consortium name="US DOE Joint Genome Institute (JGI-PGF)"/>
            <person name="Walter F."/>
            <person name="Albersmeier A."/>
            <person name="Kalinowski J."/>
            <person name="Ruckert C."/>
        </authorList>
    </citation>
    <scope>NUCLEOTIDE SEQUENCE</scope>
    <source>
        <strain evidence="7">KCTC 32255</strain>
    </source>
</reference>
<reference evidence="7" key="2">
    <citation type="submission" date="2020-09" db="EMBL/GenBank/DDBJ databases">
        <authorList>
            <person name="Sun Q."/>
            <person name="Kim S."/>
        </authorList>
    </citation>
    <scope>NUCLEOTIDE SEQUENCE</scope>
    <source>
        <strain evidence="7">KCTC 32255</strain>
    </source>
</reference>
<feature type="domain" description="HTH tetR-type" evidence="6">
    <location>
        <begin position="36"/>
        <end position="96"/>
    </location>
</feature>
<dbReference type="InterPro" id="IPR009057">
    <property type="entry name" value="Homeodomain-like_sf"/>
</dbReference>
<dbReference type="Proteomes" id="UP000648075">
    <property type="component" value="Unassembled WGS sequence"/>
</dbReference>
<sequence>MMTLIESGNKMAARLSVVDGAKGPGRNRDAKQERSRRRRQVLSEVVMQLVREKGFAGISINEVAERASISVGGLYRHIATKSDLLELVCDEINLGLLEEMKEAAAAQAGVSAKLEAAVRTYWMRHWECSAAILVAYREYPSFSEEAQQRYREEERRLAEYLGDLIRAGTILGEFREVDDRVLAYEIILLSHMRALKGYAFKDRERDDVFAEQLDLILSRLLPAAE</sequence>
<keyword evidence="2 4" id="KW-0238">DNA-binding</keyword>
<dbReference type="PROSITE" id="PS50977">
    <property type="entry name" value="HTH_TETR_2"/>
    <property type="match status" value="1"/>
</dbReference>
<protein>
    <recommendedName>
        <fullName evidence="6">HTH tetR-type domain-containing protein</fullName>
    </recommendedName>
</protein>
<organism evidence="7 8">
    <name type="scientific">Novosphingobium colocasiae</name>
    <dbReference type="NCBI Taxonomy" id="1256513"/>
    <lineage>
        <taxon>Bacteria</taxon>
        <taxon>Pseudomonadati</taxon>
        <taxon>Pseudomonadota</taxon>
        <taxon>Alphaproteobacteria</taxon>
        <taxon>Sphingomonadales</taxon>
        <taxon>Sphingomonadaceae</taxon>
        <taxon>Novosphingobium</taxon>
    </lineage>
</organism>
<evidence type="ECO:0000313" key="7">
    <source>
        <dbReference type="EMBL" id="GGY90616.1"/>
    </source>
</evidence>
<keyword evidence="8" id="KW-1185">Reference proteome</keyword>
<evidence type="ECO:0000313" key="8">
    <source>
        <dbReference type="Proteomes" id="UP000648075"/>
    </source>
</evidence>
<keyword evidence="1" id="KW-0805">Transcription regulation</keyword>
<dbReference type="Gene3D" id="1.10.357.10">
    <property type="entry name" value="Tetracycline Repressor, domain 2"/>
    <property type="match status" value="1"/>
</dbReference>
<accession>A0A918P9K0</accession>
<feature type="region of interest" description="Disordered" evidence="5">
    <location>
        <begin position="16"/>
        <end position="37"/>
    </location>
</feature>
<dbReference type="SUPFAM" id="SSF46689">
    <property type="entry name" value="Homeodomain-like"/>
    <property type="match status" value="1"/>
</dbReference>
<evidence type="ECO:0000256" key="3">
    <source>
        <dbReference type="ARBA" id="ARBA00023163"/>
    </source>
</evidence>
<dbReference type="InterPro" id="IPR036271">
    <property type="entry name" value="Tet_transcr_reg_TetR-rel_C_sf"/>
</dbReference>
<gene>
    <name evidence="7" type="ORF">GCM10011614_01620</name>
</gene>
<evidence type="ECO:0000256" key="4">
    <source>
        <dbReference type="PROSITE-ProRule" id="PRU00335"/>
    </source>
</evidence>
<dbReference type="InterPro" id="IPR041490">
    <property type="entry name" value="KstR2_TetR_C"/>
</dbReference>
<dbReference type="Pfam" id="PF17932">
    <property type="entry name" value="TetR_C_24"/>
    <property type="match status" value="1"/>
</dbReference>
<dbReference type="EMBL" id="BMZA01000001">
    <property type="protein sequence ID" value="GGY90616.1"/>
    <property type="molecule type" value="Genomic_DNA"/>
</dbReference>
<dbReference type="Pfam" id="PF00440">
    <property type="entry name" value="TetR_N"/>
    <property type="match status" value="1"/>
</dbReference>
<dbReference type="SUPFAM" id="SSF48498">
    <property type="entry name" value="Tetracyclin repressor-like, C-terminal domain"/>
    <property type="match status" value="1"/>
</dbReference>
<name>A0A918P9K0_9SPHN</name>